<accession>A0A8B8A061</accession>
<feature type="region of interest" description="Disordered" evidence="8">
    <location>
        <begin position="90"/>
        <end position="121"/>
    </location>
</feature>
<evidence type="ECO:0000256" key="3">
    <source>
        <dbReference type="ARBA" id="ARBA00022771"/>
    </source>
</evidence>
<dbReference type="OrthoDB" id="111250at2759"/>
<dbReference type="PROSITE" id="PS51125">
    <property type="entry name" value="NHL"/>
    <property type="match status" value="4"/>
</dbReference>
<dbReference type="KEGG" id="aplc:110989262"/>
<keyword evidence="7" id="KW-0175">Coiled coil</keyword>
<dbReference type="AlphaFoldDB" id="A0A8B8A061"/>
<dbReference type="Proteomes" id="UP000694845">
    <property type="component" value="Unplaced"/>
</dbReference>
<dbReference type="InterPro" id="IPR001841">
    <property type="entry name" value="Znf_RING"/>
</dbReference>
<gene>
    <name evidence="11" type="primary">LOC110989262</name>
</gene>
<feature type="repeat" description="NHL" evidence="6">
    <location>
        <begin position="470"/>
        <end position="511"/>
    </location>
</feature>
<dbReference type="Pfam" id="PF13639">
    <property type="entry name" value="zf-RING_2"/>
    <property type="match status" value="1"/>
</dbReference>
<dbReference type="GeneID" id="110989262"/>
<evidence type="ECO:0000313" key="10">
    <source>
        <dbReference type="Proteomes" id="UP000694845"/>
    </source>
</evidence>
<keyword evidence="3 5" id="KW-0863">Zinc-finger</keyword>
<keyword evidence="1" id="KW-0479">Metal-binding</keyword>
<dbReference type="PANTHER" id="PTHR24104:SF25">
    <property type="entry name" value="PROTEIN LIN-41"/>
    <property type="match status" value="1"/>
</dbReference>
<keyword evidence="10" id="KW-1185">Reference proteome</keyword>
<dbReference type="SUPFAM" id="SSF57850">
    <property type="entry name" value="RING/U-box"/>
    <property type="match status" value="1"/>
</dbReference>
<evidence type="ECO:0000313" key="11">
    <source>
        <dbReference type="RefSeq" id="XP_022109221.1"/>
    </source>
</evidence>
<dbReference type="InterPro" id="IPR017907">
    <property type="entry name" value="Znf_RING_CS"/>
</dbReference>
<evidence type="ECO:0000256" key="5">
    <source>
        <dbReference type="PROSITE-ProRule" id="PRU00175"/>
    </source>
</evidence>
<dbReference type="InterPro" id="IPR013083">
    <property type="entry name" value="Znf_RING/FYVE/PHD"/>
</dbReference>
<proteinExistence type="predicted"/>
<feature type="repeat" description="NHL" evidence="6">
    <location>
        <begin position="568"/>
        <end position="601"/>
    </location>
</feature>
<dbReference type="GO" id="GO:0008270">
    <property type="term" value="F:zinc ion binding"/>
    <property type="evidence" value="ECO:0007669"/>
    <property type="project" value="UniProtKB-KW"/>
</dbReference>
<dbReference type="OMA" id="SPRGMAC"/>
<evidence type="ECO:0000256" key="7">
    <source>
        <dbReference type="SAM" id="Coils"/>
    </source>
</evidence>
<dbReference type="GO" id="GO:0061630">
    <property type="term" value="F:ubiquitin protein ligase activity"/>
    <property type="evidence" value="ECO:0007669"/>
    <property type="project" value="TreeGrafter"/>
</dbReference>
<dbReference type="Gene3D" id="2.120.10.30">
    <property type="entry name" value="TolB, C-terminal domain"/>
    <property type="match status" value="2"/>
</dbReference>
<feature type="repeat" description="NHL" evidence="6">
    <location>
        <begin position="437"/>
        <end position="465"/>
    </location>
</feature>
<evidence type="ECO:0000256" key="6">
    <source>
        <dbReference type="PROSITE-ProRule" id="PRU00504"/>
    </source>
</evidence>
<keyword evidence="2" id="KW-0677">Repeat</keyword>
<dbReference type="Pfam" id="PF01436">
    <property type="entry name" value="NHL"/>
    <property type="match status" value="2"/>
</dbReference>
<protein>
    <submittedName>
        <fullName evidence="11">Tripartite motif-containing protein 3-like</fullName>
    </submittedName>
</protein>
<dbReference type="InterPro" id="IPR050952">
    <property type="entry name" value="TRIM-NHL_E3_ligases"/>
</dbReference>
<dbReference type="Gene3D" id="3.30.40.10">
    <property type="entry name" value="Zinc/RING finger domain, C3HC4 (zinc finger)"/>
    <property type="match status" value="1"/>
</dbReference>
<evidence type="ECO:0000256" key="4">
    <source>
        <dbReference type="ARBA" id="ARBA00022833"/>
    </source>
</evidence>
<dbReference type="GO" id="GO:0043161">
    <property type="term" value="P:proteasome-mediated ubiquitin-dependent protein catabolic process"/>
    <property type="evidence" value="ECO:0007669"/>
    <property type="project" value="TreeGrafter"/>
</dbReference>
<dbReference type="SMART" id="SM00184">
    <property type="entry name" value="RING"/>
    <property type="match status" value="1"/>
</dbReference>
<dbReference type="PANTHER" id="PTHR24104">
    <property type="entry name" value="E3 UBIQUITIN-PROTEIN LIGASE NHLRC1-RELATED"/>
    <property type="match status" value="1"/>
</dbReference>
<dbReference type="RefSeq" id="XP_022109221.1">
    <property type="nucleotide sequence ID" value="XM_022253529.1"/>
</dbReference>
<dbReference type="InterPro" id="IPR011042">
    <property type="entry name" value="6-blade_b-propeller_TolB-like"/>
</dbReference>
<name>A0A8B8A061_ACAPL</name>
<evidence type="ECO:0000259" key="9">
    <source>
        <dbReference type="PROSITE" id="PS50089"/>
    </source>
</evidence>
<dbReference type="SUPFAM" id="SSF101898">
    <property type="entry name" value="NHL repeat"/>
    <property type="match status" value="1"/>
</dbReference>
<sequence>MASESDLGSDVCDSASLLDCAVCFERYGNNRKPKLLPCEHTYCHVCLHQMRMNNVIKCPDCREEHLVPPGGVTEFRPNLTMIKFLEQDNMKRRKQAAKAKSQDPSPREWHPHASKRSTGVSKEIQDLLSTLRVSIKEVHQSSGAVFGDTINKIQGERAALSNKYEATKSTIKRRLEAIAKAANQRKEELLNELEKSYKDSRALLTAQEDEYKHEKVLYEGFCKELSTTVEEFRKTGEAPTTIDELERHIHEAQSKARSLHPGKEISAERLVFNDDHCENILSDVKAWGNLNTELCSFRIPHPSFPEVDPGSPASDAAVGSPVYHYTNKGEAVRTYGNEPDARLNSPSCVAELPNGDIAVGSAMSYDISIFTSPHHKRSFRVGSPEVCQFNDGITGICMSPTGRLYVSSPDMNAIFSSTLDGKTYYQLQTVAADSEFSPRGMACTPSGELYVSDWANHVVRVFDMSCEIWQFGRRGSKPGEFKRPSGVALTPDGEVIVADCYNHRIQVFDGRTGQFLRLFGKEGSAMGDLKRPGGVAVDVKGYIAVSERLNNRVQLFTPKGQPFKLLSGQGQDQLNYPLGVAFSRDNEILVCDSRNDRLQVF</sequence>
<dbReference type="PROSITE" id="PS50089">
    <property type="entry name" value="ZF_RING_2"/>
    <property type="match status" value="1"/>
</dbReference>
<reference evidence="11" key="1">
    <citation type="submission" date="2025-08" db="UniProtKB">
        <authorList>
            <consortium name="RefSeq"/>
        </authorList>
    </citation>
    <scope>IDENTIFICATION</scope>
</reference>
<organism evidence="10 11">
    <name type="scientific">Acanthaster planci</name>
    <name type="common">Crown-of-thorns starfish</name>
    <dbReference type="NCBI Taxonomy" id="133434"/>
    <lineage>
        <taxon>Eukaryota</taxon>
        <taxon>Metazoa</taxon>
        <taxon>Echinodermata</taxon>
        <taxon>Eleutherozoa</taxon>
        <taxon>Asterozoa</taxon>
        <taxon>Asteroidea</taxon>
        <taxon>Valvatacea</taxon>
        <taxon>Valvatida</taxon>
        <taxon>Acanthasteridae</taxon>
        <taxon>Acanthaster</taxon>
    </lineage>
</organism>
<feature type="coiled-coil region" evidence="7">
    <location>
        <begin position="172"/>
        <end position="210"/>
    </location>
</feature>
<dbReference type="PROSITE" id="PS00518">
    <property type="entry name" value="ZF_RING_1"/>
    <property type="match status" value="1"/>
</dbReference>
<keyword evidence="4" id="KW-0862">Zinc</keyword>
<evidence type="ECO:0000256" key="1">
    <source>
        <dbReference type="ARBA" id="ARBA00022723"/>
    </source>
</evidence>
<evidence type="ECO:0000256" key="2">
    <source>
        <dbReference type="ARBA" id="ARBA00022737"/>
    </source>
</evidence>
<dbReference type="GO" id="GO:0000209">
    <property type="term" value="P:protein polyubiquitination"/>
    <property type="evidence" value="ECO:0007669"/>
    <property type="project" value="TreeGrafter"/>
</dbReference>
<evidence type="ECO:0000256" key="8">
    <source>
        <dbReference type="SAM" id="MobiDB-lite"/>
    </source>
</evidence>
<dbReference type="InterPro" id="IPR001258">
    <property type="entry name" value="NHL_repeat"/>
</dbReference>
<dbReference type="CDD" id="cd05819">
    <property type="entry name" value="NHL"/>
    <property type="match status" value="1"/>
</dbReference>
<feature type="repeat" description="NHL" evidence="6">
    <location>
        <begin position="519"/>
        <end position="559"/>
    </location>
</feature>
<feature type="domain" description="RING-type" evidence="9">
    <location>
        <begin position="20"/>
        <end position="62"/>
    </location>
</feature>